<name>A0A6A9UTY4_9ACTN</name>
<dbReference type="InterPro" id="IPR045306">
    <property type="entry name" value="SDH-like"/>
</dbReference>
<reference evidence="8 9" key="1">
    <citation type="submission" date="2019-12" db="EMBL/GenBank/DDBJ databases">
        <title>Auraticoccus cholistani sp. nov., an actinomycete isolated from soil of Cholistan desert.</title>
        <authorList>
            <person name="Cheema M.T."/>
        </authorList>
    </citation>
    <scope>NUCLEOTIDE SEQUENCE [LARGE SCALE GENOMIC DNA]</scope>
    <source>
        <strain evidence="8 9">F435</strain>
    </source>
</reference>
<evidence type="ECO:0000256" key="5">
    <source>
        <dbReference type="ARBA" id="ARBA00023002"/>
    </source>
</evidence>
<gene>
    <name evidence="8" type="ORF">GC722_03225</name>
</gene>
<dbReference type="PROSITE" id="PS00059">
    <property type="entry name" value="ADH_ZINC"/>
    <property type="match status" value="1"/>
</dbReference>
<evidence type="ECO:0000256" key="6">
    <source>
        <dbReference type="RuleBase" id="RU361277"/>
    </source>
</evidence>
<dbReference type="EMBL" id="WPCU01000004">
    <property type="protein sequence ID" value="MVA75044.1"/>
    <property type="molecule type" value="Genomic_DNA"/>
</dbReference>
<dbReference type="InterPro" id="IPR013154">
    <property type="entry name" value="ADH-like_N"/>
</dbReference>
<dbReference type="InterPro" id="IPR036291">
    <property type="entry name" value="NAD(P)-bd_dom_sf"/>
</dbReference>
<sequence length="334" mass="35292">MNTAAVMTALGQITLQDRPMPQAGPGRAVVKVHAVGVCGSDTTYYRHGRIGDWVVDGEIVLGHEAAGEVVEVGAGVTGLAVGTRVAIEPGTPCRGCAQCMAGRYHLCPELEFLATPPFDGALVQYLELDARTLFPIPDTMTYEQAAMVEPLSVGIWACRRAPLRPGDDVLVTGAGPVGVLAAQAARALGARSVTISDVSDFRLQLAEGLGFTVERADQPGRGRFDVLLECAGAPGVLAAGMDRLREAGRAAMVGLPKQSVELPLSVLNRREVSLALVNRYQDTWPLGIALIASGRVVVDDLQTHSFPLADTATALETGSRDPRSMKSIIYPQQV</sequence>
<comment type="cofactor">
    <cofactor evidence="1 6">
        <name>Zn(2+)</name>
        <dbReference type="ChEBI" id="CHEBI:29105"/>
    </cofactor>
</comment>
<keyword evidence="5" id="KW-0560">Oxidoreductase</keyword>
<evidence type="ECO:0000313" key="8">
    <source>
        <dbReference type="EMBL" id="MVA75044.1"/>
    </source>
</evidence>
<dbReference type="AlphaFoldDB" id="A0A6A9UTY4"/>
<dbReference type="InterPro" id="IPR013149">
    <property type="entry name" value="ADH-like_C"/>
</dbReference>
<organism evidence="8 9">
    <name type="scientific">Auraticoccus cholistanensis</name>
    <dbReference type="NCBI Taxonomy" id="2656650"/>
    <lineage>
        <taxon>Bacteria</taxon>
        <taxon>Bacillati</taxon>
        <taxon>Actinomycetota</taxon>
        <taxon>Actinomycetes</taxon>
        <taxon>Propionibacteriales</taxon>
        <taxon>Propionibacteriaceae</taxon>
        <taxon>Auraticoccus</taxon>
    </lineage>
</organism>
<proteinExistence type="inferred from homology"/>
<dbReference type="PANTHER" id="PTHR43161:SF9">
    <property type="entry name" value="SORBITOL DEHYDROGENASE"/>
    <property type="match status" value="1"/>
</dbReference>
<dbReference type="GO" id="GO:0008270">
    <property type="term" value="F:zinc ion binding"/>
    <property type="evidence" value="ECO:0007669"/>
    <property type="project" value="InterPro"/>
</dbReference>
<dbReference type="Pfam" id="PF00107">
    <property type="entry name" value="ADH_zinc_N"/>
    <property type="match status" value="1"/>
</dbReference>
<dbReference type="PANTHER" id="PTHR43161">
    <property type="entry name" value="SORBITOL DEHYDROGENASE"/>
    <property type="match status" value="1"/>
</dbReference>
<protein>
    <submittedName>
        <fullName evidence="8">Alcohol dehydrogenase catalytic domain-containing protein</fullName>
    </submittedName>
</protein>
<comment type="caution">
    <text evidence="8">The sequence shown here is derived from an EMBL/GenBank/DDBJ whole genome shotgun (WGS) entry which is preliminary data.</text>
</comment>
<dbReference type="Pfam" id="PF08240">
    <property type="entry name" value="ADH_N"/>
    <property type="match status" value="1"/>
</dbReference>
<evidence type="ECO:0000313" key="9">
    <source>
        <dbReference type="Proteomes" id="UP000435304"/>
    </source>
</evidence>
<dbReference type="InterPro" id="IPR011032">
    <property type="entry name" value="GroES-like_sf"/>
</dbReference>
<keyword evidence="3 6" id="KW-0479">Metal-binding</keyword>
<dbReference type="Proteomes" id="UP000435304">
    <property type="component" value="Unassembled WGS sequence"/>
</dbReference>
<dbReference type="Gene3D" id="3.90.180.10">
    <property type="entry name" value="Medium-chain alcohol dehydrogenases, catalytic domain"/>
    <property type="match status" value="1"/>
</dbReference>
<comment type="similarity">
    <text evidence="2 6">Belongs to the zinc-containing alcohol dehydrogenase family.</text>
</comment>
<dbReference type="InterPro" id="IPR020843">
    <property type="entry name" value="ER"/>
</dbReference>
<keyword evidence="4 6" id="KW-0862">Zinc</keyword>
<evidence type="ECO:0000256" key="1">
    <source>
        <dbReference type="ARBA" id="ARBA00001947"/>
    </source>
</evidence>
<dbReference type="CDD" id="cd05285">
    <property type="entry name" value="sorbitol_DH"/>
    <property type="match status" value="1"/>
</dbReference>
<accession>A0A6A9UTY4</accession>
<evidence type="ECO:0000259" key="7">
    <source>
        <dbReference type="SMART" id="SM00829"/>
    </source>
</evidence>
<dbReference type="GO" id="GO:0016616">
    <property type="term" value="F:oxidoreductase activity, acting on the CH-OH group of donors, NAD or NADP as acceptor"/>
    <property type="evidence" value="ECO:0007669"/>
    <property type="project" value="InterPro"/>
</dbReference>
<feature type="domain" description="Enoyl reductase (ER)" evidence="7">
    <location>
        <begin position="8"/>
        <end position="329"/>
    </location>
</feature>
<dbReference type="Gene3D" id="3.40.50.720">
    <property type="entry name" value="NAD(P)-binding Rossmann-like Domain"/>
    <property type="match status" value="1"/>
</dbReference>
<evidence type="ECO:0000256" key="2">
    <source>
        <dbReference type="ARBA" id="ARBA00008072"/>
    </source>
</evidence>
<dbReference type="SUPFAM" id="SSF51735">
    <property type="entry name" value="NAD(P)-binding Rossmann-fold domains"/>
    <property type="match status" value="1"/>
</dbReference>
<dbReference type="SUPFAM" id="SSF50129">
    <property type="entry name" value="GroES-like"/>
    <property type="match status" value="1"/>
</dbReference>
<keyword evidence="9" id="KW-1185">Reference proteome</keyword>
<dbReference type="RefSeq" id="WP_156607945.1">
    <property type="nucleotide sequence ID" value="NZ_WPCU01000004.1"/>
</dbReference>
<dbReference type="SMART" id="SM00829">
    <property type="entry name" value="PKS_ER"/>
    <property type="match status" value="1"/>
</dbReference>
<evidence type="ECO:0000256" key="4">
    <source>
        <dbReference type="ARBA" id="ARBA00022833"/>
    </source>
</evidence>
<dbReference type="InterPro" id="IPR002328">
    <property type="entry name" value="ADH_Zn_CS"/>
</dbReference>
<evidence type="ECO:0000256" key="3">
    <source>
        <dbReference type="ARBA" id="ARBA00022723"/>
    </source>
</evidence>